<dbReference type="InterPro" id="IPR025209">
    <property type="entry name" value="DUF4209"/>
</dbReference>
<evidence type="ECO:0000313" key="2">
    <source>
        <dbReference type="EMBL" id="MDE1480621.1"/>
    </source>
</evidence>
<dbReference type="Proteomes" id="UP001222434">
    <property type="component" value="Unassembled WGS sequence"/>
</dbReference>
<gene>
    <name evidence="2" type="ORF">KKJ01_21130</name>
</gene>
<dbReference type="Pfam" id="PF13910">
    <property type="entry name" value="DUF4209"/>
    <property type="match status" value="1"/>
</dbReference>
<comment type="caution">
    <text evidence="2">The sequence shown here is derived from an EMBL/GenBank/DDBJ whole genome shotgun (WGS) entry which is preliminary data.</text>
</comment>
<sequence>MKNQASSMTMSIEGREYLMASALWYGFEKDFGNGIYLLAPQVEHLIRILFKDHGIQTSNIDQYGIENENGLSTLLDNERAEEILGQDLLFELKAVFTESSGSNLRNNVAHGLLSDHQASLSVASVYAWWMVLRLVLYGLAATK</sequence>
<feature type="domain" description="DUF4209" evidence="1">
    <location>
        <begin position="42"/>
        <end position="133"/>
    </location>
</feature>
<dbReference type="EMBL" id="JAILSO010000172">
    <property type="protein sequence ID" value="MDE1480621.1"/>
    <property type="molecule type" value="Genomic_DNA"/>
</dbReference>
<protein>
    <submittedName>
        <fullName evidence="2">DUF4209 domain-containing protein</fullName>
    </submittedName>
</protein>
<reference evidence="2" key="1">
    <citation type="submission" date="2021-08" db="EMBL/GenBank/DDBJ databases">
        <authorList>
            <person name="Papudeshi B."/>
            <person name="Bashey-Visser F."/>
        </authorList>
    </citation>
    <scope>NUCLEOTIDE SEQUENCE</scope>
    <source>
        <strain evidence="2">MC_266_E_2016</strain>
    </source>
</reference>
<evidence type="ECO:0000313" key="3">
    <source>
        <dbReference type="Proteomes" id="UP001222434"/>
    </source>
</evidence>
<proteinExistence type="predicted"/>
<dbReference type="AlphaFoldDB" id="A0AAJ1JC13"/>
<evidence type="ECO:0000259" key="1">
    <source>
        <dbReference type="Pfam" id="PF13910"/>
    </source>
</evidence>
<reference evidence="2" key="2">
    <citation type="journal article" date="2022" name="J. Evol. Biol.">
        <title>Pre- and post-association barriers to host switching in sympatric mutualists.</title>
        <authorList>
            <person name="Dinges Z.M."/>
            <person name="Phillips R.K."/>
            <person name="Lively C.M."/>
            <person name="Bashey F."/>
        </authorList>
    </citation>
    <scope>NUCLEOTIDE SEQUENCE</scope>
    <source>
        <strain evidence="2">MC_266_E_2016</strain>
    </source>
</reference>
<accession>A0AAJ1JC13</accession>
<dbReference type="RefSeq" id="WP_274713978.1">
    <property type="nucleotide sequence ID" value="NZ_JAILSO010000172.1"/>
</dbReference>
<organism evidence="2 3">
    <name type="scientific">Xenorhabdus bovienii</name>
    <name type="common">Xenorhabdus nematophila subsp. bovienii</name>
    <dbReference type="NCBI Taxonomy" id="40576"/>
    <lineage>
        <taxon>Bacteria</taxon>
        <taxon>Pseudomonadati</taxon>
        <taxon>Pseudomonadota</taxon>
        <taxon>Gammaproteobacteria</taxon>
        <taxon>Enterobacterales</taxon>
        <taxon>Morganellaceae</taxon>
        <taxon>Xenorhabdus</taxon>
    </lineage>
</organism>
<name>A0AAJ1JC13_XENBV</name>